<comment type="catalytic activity">
    <reaction evidence="1">
        <text>D-mannose 6-phosphate = D-fructose 6-phosphate</text>
        <dbReference type="Rhea" id="RHEA:12356"/>
        <dbReference type="ChEBI" id="CHEBI:58735"/>
        <dbReference type="ChEBI" id="CHEBI:61527"/>
        <dbReference type="EC" id="5.3.1.8"/>
    </reaction>
</comment>
<dbReference type="Gene3D" id="2.60.120.10">
    <property type="entry name" value="Jelly Rolls"/>
    <property type="match status" value="2"/>
</dbReference>
<dbReference type="InterPro" id="IPR001250">
    <property type="entry name" value="Man6P_Isoase-1"/>
</dbReference>
<dbReference type="GO" id="GO:0009298">
    <property type="term" value="P:GDP-mannose biosynthetic process"/>
    <property type="evidence" value="ECO:0007669"/>
    <property type="project" value="InterPro"/>
</dbReference>
<evidence type="ECO:0000256" key="2">
    <source>
        <dbReference type="ARBA" id="ARBA00010772"/>
    </source>
</evidence>
<dbReference type="InterPro" id="IPR018050">
    <property type="entry name" value="Pmannose_isomerase-type1_CS"/>
</dbReference>
<dbReference type="PIRSF" id="PIRSF001480">
    <property type="entry name" value="Mannose-6-phosphate_isomerase"/>
    <property type="match status" value="1"/>
</dbReference>
<dbReference type="KEGG" id="csil:CBE74_03060"/>
<dbReference type="InterPro" id="IPR014710">
    <property type="entry name" value="RmlC-like_jellyroll"/>
</dbReference>
<dbReference type="PROSITE" id="PS00965">
    <property type="entry name" value="PMI_I_1"/>
    <property type="match status" value="1"/>
</dbReference>
<dbReference type="GeneID" id="75007259"/>
<dbReference type="AlphaFoldDB" id="A0A7Y4P9M1"/>
<feature type="binding site" evidence="8">
    <location>
        <position position="129"/>
    </location>
    <ligand>
        <name>Zn(2+)</name>
        <dbReference type="ChEBI" id="CHEBI:29105"/>
    </ligand>
</feature>
<dbReference type="SUPFAM" id="SSF51182">
    <property type="entry name" value="RmlC-like cupins"/>
    <property type="match status" value="1"/>
</dbReference>
<evidence type="ECO:0000256" key="7">
    <source>
        <dbReference type="PIRSR" id="PIRSR001480-1"/>
    </source>
</evidence>
<dbReference type="EMBL" id="CP021417">
    <property type="protein sequence ID" value="ARU45648.1"/>
    <property type="molecule type" value="Genomic_DNA"/>
</dbReference>
<evidence type="ECO:0000256" key="8">
    <source>
        <dbReference type="PIRSR" id="PIRSR001480-2"/>
    </source>
</evidence>
<proteinExistence type="inferred from homology"/>
<dbReference type="PRINTS" id="PR00714">
    <property type="entry name" value="MAN6PISMRASE"/>
</dbReference>
<dbReference type="GO" id="GO:0008270">
    <property type="term" value="F:zinc ion binding"/>
    <property type="evidence" value="ECO:0007669"/>
    <property type="project" value="InterPro"/>
</dbReference>
<dbReference type="NCBIfam" id="TIGR00218">
    <property type="entry name" value="manA"/>
    <property type="match status" value="1"/>
</dbReference>
<keyword evidence="11" id="KW-1185">Reference proteome</keyword>
<keyword evidence="6 10" id="KW-0413">Isomerase</keyword>
<feature type="binding site" evidence="8">
    <location>
        <position position="92"/>
    </location>
    <ligand>
        <name>Zn(2+)</name>
        <dbReference type="ChEBI" id="CHEBI:29105"/>
    </ligand>
</feature>
<name>A0A7Y4P9M1_9CORY</name>
<dbReference type="GO" id="GO:0005975">
    <property type="term" value="P:carbohydrate metabolic process"/>
    <property type="evidence" value="ECO:0007669"/>
    <property type="project" value="InterPro"/>
</dbReference>
<dbReference type="Proteomes" id="UP000195652">
    <property type="component" value="Chromosome"/>
</dbReference>
<dbReference type="PANTHER" id="PTHR10309:SF0">
    <property type="entry name" value="MANNOSE-6-PHOSPHATE ISOMERASE"/>
    <property type="match status" value="1"/>
</dbReference>
<comment type="similarity">
    <text evidence="2">Belongs to the mannose-6-phosphate isomerase type 1 family.</text>
</comment>
<dbReference type="InterPro" id="IPR046457">
    <property type="entry name" value="PMI_typeI_cat"/>
</dbReference>
<evidence type="ECO:0000256" key="3">
    <source>
        <dbReference type="ARBA" id="ARBA00011956"/>
    </source>
</evidence>
<evidence type="ECO:0000256" key="5">
    <source>
        <dbReference type="ARBA" id="ARBA00022833"/>
    </source>
</evidence>
<feature type="binding site" evidence="8">
    <location>
        <position position="94"/>
    </location>
    <ligand>
        <name>Zn(2+)</name>
        <dbReference type="ChEBI" id="CHEBI:29105"/>
    </ligand>
</feature>
<feature type="binding site" evidence="8">
    <location>
        <position position="261"/>
    </location>
    <ligand>
        <name>Zn(2+)</name>
        <dbReference type="ChEBI" id="CHEBI:29105"/>
    </ligand>
</feature>
<dbReference type="CDD" id="cd07011">
    <property type="entry name" value="cupin_PMI_type_I_N"/>
    <property type="match status" value="1"/>
</dbReference>
<feature type="domain" description="Phosphomannose isomerase type I catalytic" evidence="9">
    <location>
        <begin position="3"/>
        <end position="146"/>
    </location>
</feature>
<dbReference type="GO" id="GO:0005829">
    <property type="term" value="C:cytosol"/>
    <property type="evidence" value="ECO:0007669"/>
    <property type="project" value="TreeGrafter"/>
</dbReference>
<dbReference type="OrthoDB" id="9792649at2"/>
<protein>
    <recommendedName>
        <fullName evidence="3">mannose-6-phosphate isomerase</fullName>
        <ecNumber evidence="3">5.3.1.8</ecNumber>
    </recommendedName>
</protein>
<gene>
    <name evidence="10" type="primary">manA</name>
    <name evidence="10" type="ORF">CBE74_03060</name>
</gene>
<organism evidence="10 11">
    <name type="scientific">Corynebacterium silvaticum</name>
    <dbReference type="NCBI Taxonomy" id="2320431"/>
    <lineage>
        <taxon>Bacteria</taxon>
        <taxon>Bacillati</taxon>
        <taxon>Actinomycetota</taxon>
        <taxon>Actinomycetes</taxon>
        <taxon>Mycobacteriales</taxon>
        <taxon>Corynebacteriaceae</taxon>
        <taxon>Corynebacterium</taxon>
    </lineage>
</organism>
<dbReference type="PANTHER" id="PTHR10309">
    <property type="entry name" value="MANNOSE-6-PHOSPHATE ISOMERASE"/>
    <property type="match status" value="1"/>
</dbReference>
<dbReference type="InterPro" id="IPR016305">
    <property type="entry name" value="Mannose-6-P_Isomerase"/>
</dbReference>
<reference evidence="10 11" key="2">
    <citation type="journal article" date="2020" name="Antonie Van Leeuwenhoek">
        <title>Phylogenomic characterisation of a novel corynebacterial species pathogenic to animals.</title>
        <authorList>
            <person name="Moller J."/>
            <person name="Musella L."/>
            <person name="Melnikov V."/>
            <person name="Geissdorfer W."/>
            <person name="Burkovski A."/>
            <person name="Sangal V."/>
        </authorList>
    </citation>
    <scope>NUCLEOTIDE SEQUENCE [LARGE SCALE GENOMIC DNA]</scope>
    <source>
        <strain evidence="10 11">PO100/5</strain>
    </source>
</reference>
<keyword evidence="4 8" id="KW-0479">Metal-binding</keyword>
<dbReference type="RefSeq" id="WP_087453497.1">
    <property type="nucleotide sequence ID" value="NZ_CP021417.2"/>
</dbReference>
<dbReference type="Pfam" id="PF20511">
    <property type="entry name" value="PMI_typeI_cat"/>
    <property type="match status" value="1"/>
</dbReference>
<evidence type="ECO:0000256" key="1">
    <source>
        <dbReference type="ARBA" id="ARBA00000757"/>
    </source>
</evidence>
<feature type="active site" evidence="7">
    <location>
        <position position="280"/>
    </location>
</feature>
<evidence type="ECO:0000256" key="4">
    <source>
        <dbReference type="ARBA" id="ARBA00022723"/>
    </source>
</evidence>
<sequence length="385" mass="41955">MQLLSPSAQAYAWGSRTLIQKLRGEEQGTSPIAELWYGAHPGGPSQIGDESLAEHIAAAPEQQLGHRVHSEFGERLPFLLKILAADQPLSLQAHPSLEQAQEGFARDSEQGIQLGAHNRNYKDDNHKPELLVALTEFHAMAGFRPLAKTLEMLRFLDCEELERYIAMVVDNPLKESDNLRALFTTWITIPTAHRRDLIAAVVASAKEKADTAPEWMSAALKNIVLLNEQYPGDVGVLGAILLNYVVLQPGEAIYLDAGNLHAYVRGLGVEIMANSDNVLRGGLTSKHVDVPELVRVLKFSSLEDPIVEAESGVYPVPINEFAIKRFDLDNTTEKIAHDGPAILLCTAGTVEVDGVPLSPTQALWLSAADAEVEARGQGQLFVATV</sequence>
<dbReference type="EC" id="5.3.1.8" evidence="3"/>
<reference evidence="10 11" key="4">
    <citation type="journal article" date="2020" name="PLoS ONE">
        <title>Taxonomic classification of strain PO100/5 shows a broader geographic distribution and genetic markers of the recently described Corynebacterium silvaticum.</title>
        <authorList>
            <person name="Viana M.V.C."/>
            <person name="Profeta R."/>
            <person name="da Silva A.L."/>
            <person name="Hurtado R."/>
            <person name="Cerqueira J.C."/>
            <person name="Ribeiro B.F.S."/>
            <person name="Almeida M.O."/>
            <person name="Morais-Rodrigues F."/>
            <person name="Soares S.C."/>
            <person name="Oliveira M."/>
            <person name="Tavares L."/>
            <person name="Figueiredo H."/>
            <person name="Wattam A.R."/>
            <person name="Barh D."/>
            <person name="Ghosh P."/>
            <person name="Silva A."/>
            <person name="Azevedo V."/>
        </authorList>
    </citation>
    <scope>NUCLEOTIDE SEQUENCE [LARGE SCALE GENOMIC DNA]</scope>
    <source>
        <strain evidence="10 11">PO100/5</strain>
    </source>
</reference>
<keyword evidence="5 8" id="KW-0862">Zinc</keyword>
<comment type="cofactor">
    <cofactor evidence="8">
        <name>Zn(2+)</name>
        <dbReference type="ChEBI" id="CHEBI:29105"/>
    </cofactor>
    <text evidence="8">Binds 1 zinc ion per subunit.</text>
</comment>
<reference evidence="10 11" key="1">
    <citation type="journal article" date="2014" name="BMC Vet. Res.">
        <title>First report of Corynebacterium pseudotuberculosis from caseous lymphadenitis lesions in Black Alentejano pig (Sus scrofa domesticus).</title>
        <authorList>
            <person name="Oliveira M."/>
            <person name="Barroco C."/>
            <person name="Mottola C."/>
            <person name="Santos R."/>
            <person name="Lemsaddek A."/>
            <person name="Tavares L."/>
            <person name="Semedo-Lemsaddek T."/>
        </authorList>
    </citation>
    <scope>NUCLEOTIDE SEQUENCE [LARGE SCALE GENOMIC DNA]</scope>
    <source>
        <strain evidence="10 11">PO100/5</strain>
    </source>
</reference>
<evidence type="ECO:0000259" key="9">
    <source>
        <dbReference type="Pfam" id="PF20511"/>
    </source>
</evidence>
<dbReference type="GO" id="GO:0004476">
    <property type="term" value="F:mannose-6-phosphate isomerase activity"/>
    <property type="evidence" value="ECO:0007669"/>
    <property type="project" value="UniProtKB-EC"/>
</dbReference>
<reference evidence="10 11" key="3">
    <citation type="journal article" date="2020" name="Int. J. Syst. Evol. Microbiol.">
        <title>Corynebacterium silvaticum sp. nov., a unique group of NTTB corynebacteria in wild boar and roe deer.</title>
        <authorList>
            <person name="Dangel A."/>
            <person name="Berger A."/>
            <person name="Rau J."/>
            <person name="Eisenberg T."/>
            <person name="Kampfer P."/>
            <person name="Margos G."/>
            <person name="Contzen M."/>
            <person name="Busse H.J."/>
            <person name="Konrad R."/>
            <person name="Peters M."/>
            <person name="Sting R."/>
            <person name="Sing A."/>
        </authorList>
    </citation>
    <scope>NUCLEOTIDE SEQUENCE [LARGE SCALE GENOMIC DNA]</scope>
    <source>
        <strain evidence="10 11">PO100/5</strain>
    </source>
</reference>
<evidence type="ECO:0000256" key="6">
    <source>
        <dbReference type="ARBA" id="ARBA00023235"/>
    </source>
</evidence>
<accession>A0A7Y4P9M1</accession>
<evidence type="ECO:0000313" key="10">
    <source>
        <dbReference type="EMBL" id="ARU45648.1"/>
    </source>
</evidence>
<dbReference type="Gene3D" id="1.10.441.10">
    <property type="entry name" value="Phosphomannose Isomerase, domain 2"/>
    <property type="match status" value="1"/>
</dbReference>
<dbReference type="InterPro" id="IPR011051">
    <property type="entry name" value="RmlC_Cupin_sf"/>
</dbReference>
<evidence type="ECO:0000313" key="11">
    <source>
        <dbReference type="Proteomes" id="UP000195652"/>
    </source>
</evidence>